<gene>
    <name evidence="2" type="ORF">OKA104_LOCUS26613</name>
    <name evidence="1" type="ORF">VCS650_LOCUS40230</name>
</gene>
<reference evidence="1" key="1">
    <citation type="submission" date="2021-02" db="EMBL/GenBank/DDBJ databases">
        <authorList>
            <person name="Nowell W R."/>
        </authorList>
    </citation>
    <scope>NUCLEOTIDE SEQUENCE</scope>
</reference>
<dbReference type="AlphaFoldDB" id="A0A815QNA9"/>
<dbReference type="EMBL" id="CAJOAY010002349">
    <property type="protein sequence ID" value="CAF3945069.1"/>
    <property type="molecule type" value="Genomic_DNA"/>
</dbReference>
<name>A0A815QNA9_9BILA</name>
<dbReference type="OrthoDB" id="10124694at2759"/>
<protein>
    <submittedName>
        <fullName evidence="1">Uncharacterized protein</fullName>
    </submittedName>
</protein>
<accession>A0A815QNA9</accession>
<dbReference type="SUPFAM" id="SSF52047">
    <property type="entry name" value="RNI-like"/>
    <property type="match status" value="1"/>
</dbReference>
<sequence>MNENNIEIEPKEYTENVYAIILTHFENLKYLDIVVPYIQRLYGPIICYPALSLYDLLPTTFSSSTLTKLSINVKDLNGVHSLLDGRLIQLNTLIIHVQLVTNWLPTSYSMDSLSNLKCFSLTCYNVTGEYDKTVLYFIRQMSHLEELTLILHISGRNILKHGNDFDNKILIHMEQLRRFTFYIQSVEEIIDPTVPISISDIEQSFKNKKYGQVTCMIDYLTYSLILYRIFSLPTKFHYLDRISNNIPNIIFNSVTHLKLKDENPFKHEFFVRLQRSFPNVEYLSISNIQQPYWRYEERYLLEKGWCSIIEFSHLIVLDVKDAHPYYLEHFLNETKTHLPCLTELKVNYDKLEDVTKNFRKDEMRRNCSRVHRIIIEGPIVYAEHVYRFFPSLL</sequence>
<dbReference type="Gene3D" id="3.80.10.10">
    <property type="entry name" value="Ribonuclease Inhibitor"/>
    <property type="match status" value="1"/>
</dbReference>
<evidence type="ECO:0000313" key="1">
    <source>
        <dbReference type="EMBL" id="CAF1464386.1"/>
    </source>
</evidence>
<proteinExistence type="predicted"/>
<organism evidence="1 3">
    <name type="scientific">Adineta steineri</name>
    <dbReference type="NCBI Taxonomy" id="433720"/>
    <lineage>
        <taxon>Eukaryota</taxon>
        <taxon>Metazoa</taxon>
        <taxon>Spiralia</taxon>
        <taxon>Gnathifera</taxon>
        <taxon>Rotifera</taxon>
        <taxon>Eurotatoria</taxon>
        <taxon>Bdelloidea</taxon>
        <taxon>Adinetida</taxon>
        <taxon>Adinetidae</taxon>
        <taxon>Adineta</taxon>
    </lineage>
</organism>
<dbReference type="EMBL" id="CAJNON010001462">
    <property type="protein sequence ID" value="CAF1464386.1"/>
    <property type="molecule type" value="Genomic_DNA"/>
</dbReference>
<evidence type="ECO:0000313" key="2">
    <source>
        <dbReference type="EMBL" id="CAF3945069.1"/>
    </source>
</evidence>
<dbReference type="Proteomes" id="UP000663891">
    <property type="component" value="Unassembled WGS sequence"/>
</dbReference>
<comment type="caution">
    <text evidence="1">The sequence shown here is derived from an EMBL/GenBank/DDBJ whole genome shotgun (WGS) entry which is preliminary data.</text>
</comment>
<dbReference type="Proteomes" id="UP000663881">
    <property type="component" value="Unassembled WGS sequence"/>
</dbReference>
<evidence type="ECO:0000313" key="3">
    <source>
        <dbReference type="Proteomes" id="UP000663891"/>
    </source>
</evidence>
<dbReference type="InterPro" id="IPR032675">
    <property type="entry name" value="LRR_dom_sf"/>
</dbReference>